<dbReference type="Pfam" id="PF13173">
    <property type="entry name" value="AAA_14"/>
    <property type="match status" value="1"/>
</dbReference>
<evidence type="ECO:0000313" key="2">
    <source>
        <dbReference type="EMBL" id="SEG10467.1"/>
    </source>
</evidence>
<protein>
    <recommendedName>
        <fullName evidence="1">AAA domain-containing protein</fullName>
    </recommendedName>
</protein>
<dbReference type="AlphaFoldDB" id="A0A1H5XGI8"/>
<feature type="domain" description="AAA" evidence="1">
    <location>
        <begin position="31"/>
        <end position="154"/>
    </location>
</feature>
<dbReference type="STRING" id="1120964.GCA_001313265_07912"/>
<dbReference type="Gene3D" id="3.40.50.300">
    <property type="entry name" value="P-loop containing nucleotide triphosphate hydrolases"/>
    <property type="match status" value="1"/>
</dbReference>
<organism evidence="2 3">
    <name type="scientific">Algoriphagus boritolerans DSM 17298 = JCM 18970</name>
    <dbReference type="NCBI Taxonomy" id="1120964"/>
    <lineage>
        <taxon>Bacteria</taxon>
        <taxon>Pseudomonadati</taxon>
        <taxon>Bacteroidota</taxon>
        <taxon>Cytophagia</taxon>
        <taxon>Cytophagales</taxon>
        <taxon>Cyclobacteriaceae</taxon>
        <taxon>Algoriphagus</taxon>
    </lineage>
</organism>
<dbReference type="InterPro" id="IPR027417">
    <property type="entry name" value="P-loop_NTPase"/>
</dbReference>
<dbReference type="PANTHER" id="PTHR42990">
    <property type="entry name" value="ATPASE"/>
    <property type="match status" value="1"/>
</dbReference>
<dbReference type="RefSeq" id="WP_103925152.1">
    <property type="nucleotide sequence ID" value="NZ_FNVR01000013.1"/>
</dbReference>
<dbReference type="EMBL" id="FNVR01000013">
    <property type="protein sequence ID" value="SEG10467.1"/>
    <property type="molecule type" value="Genomic_DNA"/>
</dbReference>
<dbReference type="SUPFAM" id="SSF52540">
    <property type="entry name" value="P-loop containing nucleoside triphosphate hydrolases"/>
    <property type="match status" value="1"/>
</dbReference>
<sequence>MEHLFELYQKLLRGTSLDFQRSLIHTIQWNNRLIGITGARGVGKTTLVLQYLKKEFESSGNTALFASLDHIWFSTHSVLDLADQFSKVGGKVLVLDEVHKYPAWSRELKNIYDFYPELKVIFTGSSLLEILNSGADLSRRALMYPLNGMSFREYVNLETGKTLPVFSLEEIINQHQELSNDLISQFKPFQYFGNYLKHGYYPFSREFGELYDQQLRAIVNLILEVELPQLRKFDLGYVPKIKQLLSIIADSVPFIPNVTKLSQKIGINRTTLLSYFHYLHESKLTSNLYQSNDGISLLQKPEKLYLENTNLAFALGRNVDIGNLRETFFLNQVGYHHRLTLPETGDFLIDNKWNIEVGGMGKDLPKTEKANHYVAADGIETGFNTKIPLWLFGFLY</sequence>
<accession>A0A1H5XGI8</accession>
<proteinExistence type="predicted"/>
<reference evidence="3" key="1">
    <citation type="submission" date="2016-10" db="EMBL/GenBank/DDBJ databases">
        <authorList>
            <person name="Varghese N."/>
            <person name="Submissions S."/>
        </authorList>
    </citation>
    <scope>NUCLEOTIDE SEQUENCE [LARGE SCALE GENOMIC DNA]</scope>
    <source>
        <strain evidence="3">DSM 17298</strain>
    </source>
</reference>
<keyword evidence="3" id="KW-1185">Reference proteome</keyword>
<gene>
    <name evidence="2" type="ORF">SAMN03080598_02500</name>
</gene>
<evidence type="ECO:0000313" key="3">
    <source>
        <dbReference type="Proteomes" id="UP000236736"/>
    </source>
</evidence>
<dbReference type="Proteomes" id="UP000236736">
    <property type="component" value="Unassembled WGS sequence"/>
</dbReference>
<dbReference type="OrthoDB" id="9768467at2"/>
<evidence type="ECO:0000259" key="1">
    <source>
        <dbReference type="Pfam" id="PF13173"/>
    </source>
</evidence>
<dbReference type="InterPro" id="IPR041682">
    <property type="entry name" value="AAA_14"/>
</dbReference>
<dbReference type="PANTHER" id="PTHR42990:SF1">
    <property type="entry name" value="AAA+ ATPASE DOMAIN-CONTAINING PROTEIN"/>
    <property type="match status" value="1"/>
</dbReference>
<name>A0A1H5XGI8_9BACT</name>